<dbReference type="EMBL" id="BARW01008189">
    <property type="protein sequence ID" value="GAI81505.1"/>
    <property type="molecule type" value="Genomic_DNA"/>
</dbReference>
<evidence type="ECO:0000313" key="1">
    <source>
        <dbReference type="EMBL" id="GAI81505.1"/>
    </source>
</evidence>
<gene>
    <name evidence="1" type="ORF">S12H4_16865</name>
</gene>
<name>X1T1N9_9ZZZZ</name>
<dbReference type="AlphaFoldDB" id="X1T1N9"/>
<accession>X1T1N9</accession>
<proteinExistence type="predicted"/>
<sequence length="123" mass="13626">MKRRNFIKGLAALALVPVATVAKVLASDEVRKREQLRDLSGHENHGTLTNMDPATDWVTDLVISPGAMGKIRTWNLKVSGGLPKDKGVVSISLPLHAKRNHNDDMIDYSDGVIYPYRMSRGFL</sequence>
<protein>
    <submittedName>
        <fullName evidence="1">Uncharacterized protein</fullName>
    </submittedName>
</protein>
<reference evidence="1" key="1">
    <citation type="journal article" date="2014" name="Front. Microbiol.">
        <title>High frequency of phylogenetically diverse reductive dehalogenase-homologous genes in deep subseafloor sedimentary metagenomes.</title>
        <authorList>
            <person name="Kawai M."/>
            <person name="Futagami T."/>
            <person name="Toyoda A."/>
            <person name="Takaki Y."/>
            <person name="Nishi S."/>
            <person name="Hori S."/>
            <person name="Arai W."/>
            <person name="Tsubouchi T."/>
            <person name="Morono Y."/>
            <person name="Uchiyama I."/>
            <person name="Ito T."/>
            <person name="Fujiyama A."/>
            <person name="Inagaki F."/>
            <person name="Takami H."/>
        </authorList>
    </citation>
    <scope>NUCLEOTIDE SEQUENCE</scope>
    <source>
        <strain evidence="1">Expedition CK06-06</strain>
    </source>
</reference>
<organism evidence="1">
    <name type="scientific">marine sediment metagenome</name>
    <dbReference type="NCBI Taxonomy" id="412755"/>
    <lineage>
        <taxon>unclassified sequences</taxon>
        <taxon>metagenomes</taxon>
        <taxon>ecological metagenomes</taxon>
    </lineage>
</organism>
<comment type="caution">
    <text evidence="1">The sequence shown here is derived from an EMBL/GenBank/DDBJ whole genome shotgun (WGS) entry which is preliminary data.</text>
</comment>